<gene>
    <name evidence="3" type="ORF">QYT958_LOCUS12798</name>
</gene>
<reference evidence="3" key="1">
    <citation type="submission" date="2021-02" db="EMBL/GenBank/DDBJ databases">
        <authorList>
            <person name="Nowell W R."/>
        </authorList>
    </citation>
    <scope>NUCLEOTIDE SEQUENCE</scope>
</reference>
<organism evidence="3 4">
    <name type="scientific">Rotaria socialis</name>
    <dbReference type="NCBI Taxonomy" id="392032"/>
    <lineage>
        <taxon>Eukaryota</taxon>
        <taxon>Metazoa</taxon>
        <taxon>Spiralia</taxon>
        <taxon>Gnathifera</taxon>
        <taxon>Rotifera</taxon>
        <taxon>Eurotatoria</taxon>
        <taxon>Bdelloidea</taxon>
        <taxon>Philodinida</taxon>
        <taxon>Philodinidae</taxon>
        <taxon>Rotaria</taxon>
    </lineage>
</organism>
<dbReference type="GO" id="GO:0016020">
    <property type="term" value="C:membrane"/>
    <property type="evidence" value="ECO:0007669"/>
    <property type="project" value="TreeGrafter"/>
</dbReference>
<proteinExistence type="predicted"/>
<feature type="domain" description="DUF3533" evidence="2">
    <location>
        <begin position="3"/>
        <end position="172"/>
    </location>
</feature>
<keyword evidence="1" id="KW-0812">Transmembrane</keyword>
<comment type="caution">
    <text evidence="3">The sequence shown here is derived from an EMBL/GenBank/DDBJ whole genome shotgun (WGS) entry which is preliminary data.</text>
</comment>
<dbReference type="InterPro" id="IPR022703">
    <property type="entry name" value="DUF3533"/>
</dbReference>
<dbReference type="PANTHER" id="PTHR34814:SF1">
    <property type="entry name" value="NITROSOGUANIDINE RESISTANCE PROTEIN SNG1"/>
    <property type="match status" value="1"/>
</dbReference>
<dbReference type="PANTHER" id="PTHR34814">
    <property type="entry name" value="NITROSOGUANIDINE RESISTANCE PROTEIN SNG1"/>
    <property type="match status" value="1"/>
</dbReference>
<evidence type="ECO:0000259" key="2">
    <source>
        <dbReference type="Pfam" id="PF12051"/>
    </source>
</evidence>
<protein>
    <recommendedName>
        <fullName evidence="2">DUF3533 domain-containing protein</fullName>
    </recommendedName>
</protein>
<accession>A0A821DDV0</accession>
<evidence type="ECO:0000313" key="4">
    <source>
        <dbReference type="Proteomes" id="UP000663848"/>
    </source>
</evidence>
<feature type="transmembrane region" description="Helical" evidence="1">
    <location>
        <begin position="7"/>
        <end position="26"/>
    </location>
</feature>
<feature type="transmembrane region" description="Helical" evidence="1">
    <location>
        <begin position="104"/>
        <end position="123"/>
    </location>
</feature>
<name>A0A821DDV0_9BILA</name>
<evidence type="ECO:0000313" key="3">
    <source>
        <dbReference type="EMBL" id="CAF4620176.1"/>
    </source>
</evidence>
<dbReference type="Proteomes" id="UP000663848">
    <property type="component" value="Unassembled WGS sequence"/>
</dbReference>
<feature type="transmembrane region" description="Helical" evidence="1">
    <location>
        <begin position="77"/>
        <end position="98"/>
    </location>
</feature>
<feature type="transmembrane region" description="Helical" evidence="1">
    <location>
        <begin position="46"/>
        <end position="65"/>
    </location>
</feature>
<dbReference type="InterPro" id="IPR053001">
    <property type="entry name" value="MNNG_permease-like"/>
</dbReference>
<keyword evidence="1" id="KW-1133">Transmembrane helix</keyword>
<sequence>QLATTLGYIYLCLVAGVVVALSVGSITPLIDTIKIFDLIAFRTFNAIFQSFIISLIYSLIVLWFFGITSGQQFMRYWMFNWLSVCWLGIMVVMFVFIFGLYFNFFLTIFAAFLLAGATIQLSLELSSRFFRYGYGLPLYNILNGGRHLLFGSHSRFGINIAALIIYLFVFWVVVIITATYSMKKQEQKILEKRKQQKAPRKNESDGPQ</sequence>
<dbReference type="Pfam" id="PF12051">
    <property type="entry name" value="DUF3533"/>
    <property type="match status" value="1"/>
</dbReference>
<evidence type="ECO:0000256" key="1">
    <source>
        <dbReference type="SAM" id="Phobius"/>
    </source>
</evidence>
<feature type="non-terminal residue" evidence="3">
    <location>
        <position position="1"/>
    </location>
</feature>
<dbReference type="AlphaFoldDB" id="A0A821DDV0"/>
<feature type="transmembrane region" description="Helical" evidence="1">
    <location>
        <begin position="156"/>
        <end position="180"/>
    </location>
</feature>
<dbReference type="EMBL" id="CAJOBR010001590">
    <property type="protein sequence ID" value="CAF4620176.1"/>
    <property type="molecule type" value="Genomic_DNA"/>
</dbReference>
<keyword evidence="1" id="KW-0472">Membrane</keyword>